<dbReference type="RefSeq" id="WP_229981766.1">
    <property type="nucleotide sequence ID" value="NZ_JAJJPB010000021.1"/>
</dbReference>
<gene>
    <name evidence="1" type="ORF">LN736_13980</name>
</gene>
<comment type="caution">
    <text evidence="1">The sequence shown here is derived from an EMBL/GenBank/DDBJ whole genome shotgun (WGS) entry which is preliminary data.</text>
</comment>
<evidence type="ECO:0000313" key="1">
    <source>
        <dbReference type="EMBL" id="MCC9295970.1"/>
    </source>
</evidence>
<keyword evidence="2" id="KW-1185">Reference proteome</keyword>
<reference evidence="1" key="1">
    <citation type="submission" date="2021-11" db="EMBL/GenBank/DDBJ databases">
        <authorList>
            <person name="Qingchun L."/>
            <person name="Dong Z."/>
            <person name="Zongwei Q."/>
            <person name="Jia Z."/>
            <person name="Duotao L."/>
        </authorList>
    </citation>
    <scope>NUCLEOTIDE SEQUENCE</scope>
    <source>
        <strain evidence="1">WLY-B-L2</strain>
    </source>
</reference>
<sequence length="277" mass="32981">MIFDITTSDLAYKWLQETLDISGKNVIKDYIIKCNNDLDCFIDRHLNTIKAIDMNSIEFVVFHVTSNSNQCIEIKQHGIKNLQKVLAETSQLNLFLDNLGFKFDIQNKKMIYKGKIYNIDYESYKNKKETLTFQEEKLKDIARKIYFDHQVNGFFFSKDIFKYGTEIDKRPEFLLTLSAFNSSLDYLGNSWSEIGKGYVVKYKAKLSQFEYYTFYNDIHDYLNDSQTEWMQLKKWMFSYAIDCNFSNLYSDIYAYMKPVMDILPEQIIECIPVEEWR</sequence>
<protein>
    <submittedName>
        <fullName evidence="1">Uncharacterized protein</fullName>
    </submittedName>
</protein>
<name>A0ABS8NA88_9CLOT</name>
<proteinExistence type="predicted"/>
<organism evidence="1 2">
    <name type="scientific">Clostridium aromativorans</name>
    <dbReference type="NCBI Taxonomy" id="2836848"/>
    <lineage>
        <taxon>Bacteria</taxon>
        <taxon>Bacillati</taxon>
        <taxon>Bacillota</taxon>
        <taxon>Clostridia</taxon>
        <taxon>Eubacteriales</taxon>
        <taxon>Clostridiaceae</taxon>
        <taxon>Clostridium</taxon>
    </lineage>
</organism>
<dbReference type="Proteomes" id="UP001165422">
    <property type="component" value="Unassembled WGS sequence"/>
</dbReference>
<evidence type="ECO:0000313" key="2">
    <source>
        <dbReference type="Proteomes" id="UP001165422"/>
    </source>
</evidence>
<accession>A0ABS8NA88</accession>
<dbReference type="EMBL" id="JAJJPB010000021">
    <property type="protein sequence ID" value="MCC9295970.1"/>
    <property type="molecule type" value="Genomic_DNA"/>
</dbReference>